<gene>
    <name evidence="2" type="ORF">FHS57_004616</name>
</gene>
<organism evidence="2 3">
    <name type="scientific">Runella defluvii</name>
    <dbReference type="NCBI Taxonomy" id="370973"/>
    <lineage>
        <taxon>Bacteria</taxon>
        <taxon>Pseudomonadati</taxon>
        <taxon>Bacteroidota</taxon>
        <taxon>Cytophagia</taxon>
        <taxon>Cytophagales</taxon>
        <taxon>Spirosomataceae</taxon>
        <taxon>Runella</taxon>
    </lineage>
</organism>
<comment type="caution">
    <text evidence="2">The sequence shown here is derived from an EMBL/GenBank/DDBJ whole genome shotgun (WGS) entry which is preliminary data.</text>
</comment>
<keyword evidence="2" id="KW-0808">Transferase</keyword>
<protein>
    <submittedName>
        <fullName evidence="2">Glucokinase</fullName>
    </submittedName>
</protein>
<dbReference type="Proteomes" id="UP000541352">
    <property type="component" value="Unassembled WGS sequence"/>
</dbReference>
<reference evidence="2 3" key="1">
    <citation type="submission" date="2020-08" db="EMBL/GenBank/DDBJ databases">
        <title>Genomic Encyclopedia of Type Strains, Phase IV (KMG-IV): sequencing the most valuable type-strain genomes for metagenomic binning, comparative biology and taxonomic classification.</title>
        <authorList>
            <person name="Goeker M."/>
        </authorList>
    </citation>
    <scope>NUCLEOTIDE SEQUENCE [LARGE SCALE GENOMIC DNA]</scope>
    <source>
        <strain evidence="2 3">DSM 17976</strain>
    </source>
</reference>
<name>A0A7W5ZR96_9BACT</name>
<evidence type="ECO:0000313" key="2">
    <source>
        <dbReference type="EMBL" id="MBB3840596.1"/>
    </source>
</evidence>
<keyword evidence="3" id="KW-1185">Reference proteome</keyword>
<feature type="transmembrane region" description="Helical" evidence="1">
    <location>
        <begin position="17"/>
        <end position="37"/>
    </location>
</feature>
<evidence type="ECO:0000256" key="1">
    <source>
        <dbReference type="SAM" id="Phobius"/>
    </source>
</evidence>
<sequence length="71" mass="8026">MFGAFRGTIYDEPLGSFNFLGVFFSMNLSNGIFPLFIRHIQKGYYRVSYRQSGKMSPFLNSVCSLGSSKNP</sequence>
<accession>A0A7W5ZR96</accession>
<evidence type="ECO:0000313" key="3">
    <source>
        <dbReference type="Proteomes" id="UP000541352"/>
    </source>
</evidence>
<dbReference type="GO" id="GO:0016301">
    <property type="term" value="F:kinase activity"/>
    <property type="evidence" value="ECO:0007669"/>
    <property type="project" value="UniProtKB-KW"/>
</dbReference>
<keyword evidence="2" id="KW-0418">Kinase</keyword>
<proteinExistence type="predicted"/>
<keyword evidence="1" id="KW-0472">Membrane</keyword>
<keyword evidence="1" id="KW-1133">Transmembrane helix</keyword>
<keyword evidence="1" id="KW-0812">Transmembrane</keyword>
<dbReference type="AlphaFoldDB" id="A0A7W5ZR96"/>
<dbReference type="EMBL" id="JACIBY010000011">
    <property type="protein sequence ID" value="MBB3840596.1"/>
    <property type="molecule type" value="Genomic_DNA"/>
</dbReference>